<reference evidence="2 3" key="1">
    <citation type="submission" date="2017-08" db="EMBL/GenBank/DDBJ databases">
        <title>Acidophilic green algal genome provides insights into adaptation to an acidic environment.</title>
        <authorList>
            <person name="Hirooka S."/>
            <person name="Hirose Y."/>
            <person name="Kanesaki Y."/>
            <person name="Higuchi S."/>
            <person name="Fujiwara T."/>
            <person name="Onuma R."/>
            <person name="Era A."/>
            <person name="Ohbayashi R."/>
            <person name="Uzuka A."/>
            <person name="Nozaki H."/>
            <person name="Yoshikawa H."/>
            <person name="Miyagishima S.Y."/>
        </authorList>
    </citation>
    <scope>NUCLEOTIDE SEQUENCE [LARGE SCALE GENOMIC DNA]</scope>
    <source>
        <strain evidence="2 3">NIES-2499</strain>
    </source>
</reference>
<evidence type="ECO:0000313" key="2">
    <source>
        <dbReference type="EMBL" id="GAX81790.1"/>
    </source>
</evidence>
<dbReference type="Pfam" id="PF02887">
    <property type="entry name" value="PK_C"/>
    <property type="match status" value="1"/>
</dbReference>
<dbReference type="AlphaFoldDB" id="A0A250XG73"/>
<protein>
    <recommendedName>
        <fullName evidence="1">Pyruvate kinase C-terminal domain-containing protein</fullName>
    </recommendedName>
</protein>
<dbReference type="Proteomes" id="UP000232323">
    <property type="component" value="Unassembled WGS sequence"/>
</dbReference>
<dbReference type="GO" id="GO:0000287">
    <property type="term" value="F:magnesium ion binding"/>
    <property type="evidence" value="ECO:0007669"/>
    <property type="project" value="InterPro"/>
</dbReference>
<dbReference type="GO" id="GO:0030955">
    <property type="term" value="F:potassium ion binding"/>
    <property type="evidence" value="ECO:0007669"/>
    <property type="project" value="InterPro"/>
</dbReference>
<dbReference type="InterPro" id="IPR036918">
    <property type="entry name" value="Pyrv_Knase_C_sf"/>
</dbReference>
<dbReference type="OrthoDB" id="108365at2759"/>
<gene>
    <name evidence="2" type="ORF">CEUSTIGMA_g9218.t1</name>
</gene>
<accession>A0A250XG73</accession>
<dbReference type="Gene3D" id="3.40.1380.20">
    <property type="entry name" value="Pyruvate kinase, C-terminal domain"/>
    <property type="match status" value="1"/>
</dbReference>
<dbReference type="GO" id="GO:0004743">
    <property type="term" value="F:pyruvate kinase activity"/>
    <property type="evidence" value="ECO:0007669"/>
    <property type="project" value="InterPro"/>
</dbReference>
<dbReference type="SUPFAM" id="SSF52935">
    <property type="entry name" value="PK C-terminal domain-like"/>
    <property type="match status" value="1"/>
</dbReference>
<sequence>MGLVPEPLYISRAAESVFDHSSHYEYLMEAAWEAVEEMHNGGHKVHELPEEPNESIATQMLINGVPQDGPGFRSASMNKRGSFSTAVHAMAKYSMAASHANLVGMTAAQAHQQSPVNKTPYLSKLEAIASSAVRAADKVQAKLIVVYTHTGQTAELVAKYRPPMPILTMVVPHLVSDGLKWKLEGRAFARQSLICRGLLPFLAAPSPNGEQLLEDAIQSASRLGLVRGGDHVVVVQRVQEDFCIKIVAVNDKSTGVLRNSGSIGNMGNLED</sequence>
<keyword evidence="3" id="KW-1185">Reference proteome</keyword>
<dbReference type="PANTHER" id="PTHR11817">
    <property type="entry name" value="PYRUVATE KINASE"/>
    <property type="match status" value="1"/>
</dbReference>
<evidence type="ECO:0000259" key="1">
    <source>
        <dbReference type="Pfam" id="PF02887"/>
    </source>
</evidence>
<proteinExistence type="predicted"/>
<comment type="caution">
    <text evidence="2">The sequence shown here is derived from an EMBL/GenBank/DDBJ whole genome shotgun (WGS) entry which is preliminary data.</text>
</comment>
<name>A0A250XG73_9CHLO</name>
<feature type="domain" description="Pyruvate kinase C-terminal" evidence="1">
    <location>
        <begin position="126"/>
        <end position="239"/>
    </location>
</feature>
<dbReference type="InterPro" id="IPR001697">
    <property type="entry name" value="Pyr_Knase"/>
</dbReference>
<dbReference type="EMBL" id="BEGY01000070">
    <property type="protein sequence ID" value="GAX81790.1"/>
    <property type="molecule type" value="Genomic_DNA"/>
</dbReference>
<dbReference type="STRING" id="1157962.A0A250XG73"/>
<dbReference type="InterPro" id="IPR015795">
    <property type="entry name" value="Pyrv_Knase_C"/>
</dbReference>
<organism evidence="2 3">
    <name type="scientific">Chlamydomonas eustigma</name>
    <dbReference type="NCBI Taxonomy" id="1157962"/>
    <lineage>
        <taxon>Eukaryota</taxon>
        <taxon>Viridiplantae</taxon>
        <taxon>Chlorophyta</taxon>
        <taxon>core chlorophytes</taxon>
        <taxon>Chlorophyceae</taxon>
        <taxon>CS clade</taxon>
        <taxon>Chlamydomonadales</taxon>
        <taxon>Chlamydomonadaceae</taxon>
        <taxon>Chlamydomonas</taxon>
    </lineage>
</organism>
<evidence type="ECO:0000313" key="3">
    <source>
        <dbReference type="Proteomes" id="UP000232323"/>
    </source>
</evidence>